<dbReference type="KEGG" id="alti:ALE3EI_1195"/>
<dbReference type="Gene3D" id="2.60.120.40">
    <property type="match status" value="1"/>
</dbReference>
<name>A0A7G8PTU7_9FLAO</name>
<dbReference type="Proteomes" id="UP000515514">
    <property type="component" value="Chromosome"/>
</dbReference>
<dbReference type="RefSeq" id="WP_186991932.1">
    <property type="nucleotide sequence ID" value="NZ_CP052909.1"/>
</dbReference>
<feature type="domain" description="C1q" evidence="1">
    <location>
        <begin position="756"/>
        <end position="900"/>
    </location>
</feature>
<dbReference type="PROSITE" id="PS50871">
    <property type="entry name" value="C1Q"/>
    <property type="match status" value="1"/>
</dbReference>
<organism evidence="2 3">
    <name type="scientific">Constantimarinum furrinae</name>
    <dbReference type="NCBI Taxonomy" id="2562285"/>
    <lineage>
        <taxon>Bacteria</taxon>
        <taxon>Pseudomonadati</taxon>
        <taxon>Bacteroidota</taxon>
        <taxon>Flavobacteriia</taxon>
        <taxon>Flavobacteriales</taxon>
        <taxon>Flavobacteriaceae</taxon>
        <taxon>Altibacter/Constantimarinum group</taxon>
        <taxon>Constantimarinum</taxon>
    </lineage>
</organism>
<accession>A0A7G8PTU7</accession>
<dbReference type="InterPro" id="IPR001073">
    <property type="entry name" value="C1q_dom"/>
</dbReference>
<dbReference type="EMBL" id="CP052909">
    <property type="protein sequence ID" value="QNJ97763.1"/>
    <property type="molecule type" value="Genomic_DNA"/>
</dbReference>
<proteinExistence type="predicted"/>
<protein>
    <recommendedName>
        <fullName evidence="1">C1q domain-containing protein</fullName>
    </recommendedName>
</protein>
<dbReference type="SUPFAM" id="SSF49842">
    <property type="entry name" value="TNF-like"/>
    <property type="match status" value="1"/>
</dbReference>
<keyword evidence="3" id="KW-1185">Reference proteome</keyword>
<evidence type="ECO:0000259" key="1">
    <source>
        <dbReference type="PROSITE" id="PS50871"/>
    </source>
</evidence>
<dbReference type="InterPro" id="IPR008983">
    <property type="entry name" value="Tumour_necrosis_fac-like_dom"/>
</dbReference>
<evidence type="ECO:0000313" key="3">
    <source>
        <dbReference type="Proteomes" id="UP000515514"/>
    </source>
</evidence>
<gene>
    <name evidence="2" type="ORF">ALE3EI_1195</name>
</gene>
<dbReference type="AlphaFoldDB" id="A0A7G8PTU7"/>
<sequence length="900" mass="93434">MKYIAFFLGLTLSYQMSFSQVGIGTVSPNASLDITSSSIASPSNTDGILIPRIDNFPGTNPASAQDGMLIFATGNGTPAKGFYYWDQNSTSWIAVGVSDTDWTSSGQHLISGNTGNVGIGTTPNAAKFQMQYTGSNLQGAQLEYSYSGTDTNAAALRVLGSGTNAGSYIYGGYFGLNNSGNSFLSTAVNGVNNANATVNIGVAGQTAGSGSDNAGVVGIASNGNNNTGGSFSATTGGVNNIGLEAYAYGGSSTNWAGYFGNGNAGSGNVYVHNLLRVNGLIHMGNPSTTGYSFPVTDGSSNQVLSTDGSGQLSFTDPSSIFDDTDWTLNGNDQYSSVTGNVGIGDTNPSSKLSIEGDGTSSATSGLEVKNGLGEVGFYVNDEGNVGIGTNDPVYFPGASRTLTLEAYNSASNNDYASLEILGKQNNTNSTIGQIIFGNRLQSFGEGVAKIEALGTLSSSYYGQLAFYTGNSSLQLVEHMRIDEDGNVGIGETNPSATLDLVGSFQYSDGNEGANRVLSSDINGNASWTNASNVFTDTDEQTIDTFNFNNGTNILTLEIENDGVPPRTVDLSSLDSTDSDWTISGNDQYSGVSGNVGIGNTNPNYTLDIEYSGSDYRGVNIDYTGNSSIGASSGILVTASNNLSGDVYGGSFLVNTSGTSASSFAVSGINSANSTTNTAVEARVTGNGTNNYGLYASATGGTNNWAGYFGNGTAGNGSGNVYVGDNLRVDDNFQYTDGTEAAGRVLRSDANGNARWADPSPDISSFGLSQANLSSFYSHGGTGYEKLPFNTIVFDAQSNFNTTTNRFVAPSAGYYRISASWHSIGTSTSVTDFGIGIYVNGSLVKQSLYAHQGNGVVHRDINVVVALAASQYVEIFANSSISGFLVDQNSVETWFEVEQIR</sequence>
<evidence type="ECO:0000313" key="2">
    <source>
        <dbReference type="EMBL" id="QNJ97763.1"/>
    </source>
</evidence>
<reference evidence="2 3" key="1">
    <citation type="submission" date="2020-04" db="EMBL/GenBank/DDBJ databases">
        <title>Genome sequence of Altibacter aquimarinus strain ALE3EI.</title>
        <authorList>
            <person name="Oh H.-M."/>
            <person name="Jang D."/>
        </authorList>
    </citation>
    <scope>NUCLEOTIDE SEQUENCE [LARGE SCALE GENOMIC DNA]</scope>
    <source>
        <strain evidence="2 3">ALE3EI</strain>
    </source>
</reference>